<evidence type="ECO:0000313" key="1">
    <source>
        <dbReference type="EMBL" id="EFM24765.1"/>
    </source>
</evidence>
<keyword evidence="2" id="KW-1185">Reference proteome</keyword>
<dbReference type="EMBL" id="AEEH01000048">
    <property type="protein sequence ID" value="EFM24765.1"/>
    <property type="molecule type" value="Genomic_DNA"/>
</dbReference>
<dbReference type="Proteomes" id="UP000003280">
    <property type="component" value="Unassembled WGS sequence"/>
</dbReference>
<dbReference type="RefSeq" id="WP_008902406.1">
    <property type="nucleotide sequence ID" value="NZ_GL397071.1"/>
</dbReference>
<organism evidence="1 2">
    <name type="scientific">Peptoniphilus duerdenii ATCC BAA-1640</name>
    <dbReference type="NCBI Taxonomy" id="862517"/>
    <lineage>
        <taxon>Bacteria</taxon>
        <taxon>Bacillati</taxon>
        <taxon>Bacillota</taxon>
        <taxon>Tissierellia</taxon>
        <taxon>Tissierellales</taxon>
        <taxon>Peptoniphilaceae</taxon>
        <taxon>Peptoniphilus</taxon>
    </lineage>
</organism>
<sequence>MLSEKLISDICGFIESKVASAEMIIDGNKRNMEILKTEISGNILKIFTNASEGKGRVSDIVIKDSEGNVIISKPDSLLKSTGYSLVASFYIRVKEVEIDDPINIFDLAKGVRNE</sequence>
<protein>
    <submittedName>
        <fullName evidence="1">Uncharacterized protein</fullName>
    </submittedName>
</protein>
<dbReference type="STRING" id="862517.HMPREF9225_1631"/>
<name>E0NN92_9FIRM</name>
<gene>
    <name evidence="1" type="ORF">HMPREF9225_1631</name>
</gene>
<comment type="caution">
    <text evidence="1">The sequence shown here is derived from an EMBL/GenBank/DDBJ whole genome shotgun (WGS) entry which is preliminary data.</text>
</comment>
<dbReference type="OrthoDB" id="1701919at2"/>
<dbReference type="eggNOG" id="ENOG502ZF0C">
    <property type="taxonomic scope" value="Bacteria"/>
</dbReference>
<dbReference type="AlphaFoldDB" id="E0NN92"/>
<dbReference type="HOGENOM" id="CLU_2128261_0_0_9"/>
<proteinExistence type="predicted"/>
<reference evidence="1 2" key="1">
    <citation type="submission" date="2010-07" db="EMBL/GenBank/DDBJ databases">
        <authorList>
            <person name="Muzny D."/>
            <person name="Qin X."/>
            <person name="Deng J."/>
            <person name="Jiang H."/>
            <person name="Liu Y."/>
            <person name="Qu J."/>
            <person name="Song X.-Z."/>
            <person name="Zhang L."/>
            <person name="Thornton R."/>
            <person name="Coyle M."/>
            <person name="Francisco L."/>
            <person name="Jackson L."/>
            <person name="Javaid M."/>
            <person name="Korchina V."/>
            <person name="Kovar C."/>
            <person name="Mata R."/>
            <person name="Mathew T."/>
            <person name="Ngo R."/>
            <person name="Nguyen L."/>
            <person name="Nguyen N."/>
            <person name="Okwuonu G."/>
            <person name="Ongeri F."/>
            <person name="Pham C."/>
            <person name="Simmons D."/>
            <person name="Wilczek-Boney K."/>
            <person name="Hale W."/>
            <person name="Jakkamsetti A."/>
            <person name="Pham P."/>
            <person name="Ruth R."/>
            <person name="San Lucas F."/>
            <person name="Warren J."/>
            <person name="Zhang J."/>
            <person name="Zhao Z."/>
            <person name="Zhou C."/>
            <person name="Zhu D."/>
            <person name="Lee S."/>
            <person name="Bess C."/>
            <person name="Blankenburg K."/>
            <person name="Forbes L."/>
            <person name="Fu Q."/>
            <person name="Gubbala S."/>
            <person name="Hirani K."/>
            <person name="Jayaseelan J.C."/>
            <person name="Lara F."/>
            <person name="Munidasa M."/>
            <person name="Palculict T."/>
            <person name="Patil S."/>
            <person name="Pu L.-L."/>
            <person name="Saada N."/>
            <person name="Tang L."/>
            <person name="Weissenberger G."/>
            <person name="Zhu Y."/>
            <person name="Hemphill L."/>
            <person name="Shang Y."/>
            <person name="Youmans B."/>
            <person name="Ayvaz T."/>
            <person name="Ross M."/>
            <person name="Santibanez J."/>
            <person name="Aqrawi P."/>
            <person name="Gross S."/>
            <person name="Joshi V."/>
            <person name="Fowler G."/>
            <person name="Nazareth L."/>
            <person name="Reid J."/>
            <person name="Worley K."/>
            <person name="Petrosino J."/>
            <person name="Highlander S."/>
            <person name="Gibbs R."/>
        </authorList>
    </citation>
    <scope>NUCLEOTIDE SEQUENCE [LARGE SCALE GENOMIC DNA]</scope>
    <source>
        <strain evidence="1 2">ATCC BAA-1640</strain>
    </source>
</reference>
<evidence type="ECO:0000313" key="2">
    <source>
        <dbReference type="Proteomes" id="UP000003280"/>
    </source>
</evidence>
<accession>E0NN92</accession>